<accession>A0A4Z0GN64</accession>
<dbReference type="EMBL" id="SRJD01000010">
    <property type="protein sequence ID" value="TGA98000.1"/>
    <property type="molecule type" value="Genomic_DNA"/>
</dbReference>
<comment type="caution">
    <text evidence="1">The sequence shown here is derived from an EMBL/GenBank/DDBJ whole genome shotgun (WGS) entry which is preliminary data.</text>
</comment>
<dbReference type="Proteomes" id="UP000298347">
    <property type="component" value="Unassembled WGS sequence"/>
</dbReference>
<sequence length="62" mass="7457">MNGNLFQLVYRNMFVEYRNLLVDYQNSFVEYRNLRIDYQIFTEFSLMISAIALLPQPLSVML</sequence>
<name>A0A4Z0GN64_9BACL</name>
<evidence type="ECO:0000313" key="1">
    <source>
        <dbReference type="EMBL" id="TGA98000.1"/>
    </source>
</evidence>
<gene>
    <name evidence="1" type="ORF">E4665_10070</name>
</gene>
<proteinExistence type="predicted"/>
<organism evidence="1 2">
    <name type="scientific">Sporolactobacillus shoreae</name>
    <dbReference type="NCBI Taxonomy" id="1465501"/>
    <lineage>
        <taxon>Bacteria</taxon>
        <taxon>Bacillati</taxon>
        <taxon>Bacillota</taxon>
        <taxon>Bacilli</taxon>
        <taxon>Bacillales</taxon>
        <taxon>Sporolactobacillaceae</taxon>
        <taxon>Sporolactobacillus</taxon>
    </lineage>
</organism>
<keyword evidence="2" id="KW-1185">Reference proteome</keyword>
<dbReference type="AlphaFoldDB" id="A0A4Z0GN64"/>
<protein>
    <submittedName>
        <fullName evidence="1">Uncharacterized protein</fullName>
    </submittedName>
</protein>
<evidence type="ECO:0000313" key="2">
    <source>
        <dbReference type="Proteomes" id="UP000298347"/>
    </source>
</evidence>
<reference evidence="1 2" key="1">
    <citation type="journal article" date="2015" name="Int. J. Syst. Evol. Microbiol.">
        <title>Sporolactobacillus shoreae sp. nov. and Sporolactobacillus spathodeae sp. nov., two spore-forming lactic acid bacteria isolated from tree barks in Thailand.</title>
        <authorList>
            <person name="Thamacharoensuk T."/>
            <person name="Kitahara M."/>
            <person name="Ohkuma M."/>
            <person name="Thongchul N."/>
            <person name="Tanasupawat S."/>
        </authorList>
    </citation>
    <scope>NUCLEOTIDE SEQUENCE [LARGE SCALE GENOMIC DNA]</scope>
    <source>
        <strain evidence="1 2">BK92</strain>
    </source>
</reference>